<sequence>MRQPCRILLLSALLALVLTSCSNSEFEFSKYRCFFIFDNAEHNDPTLASALIAASPGTFCRIYIKGEKKFGFHSNRGLESETQMNAKDALRTCILGVYNESGVIVGYGTLGGELYAYDAQCPNCYAESNMPRYLLSMTDIGQAKCKTCKRVYDMNNGGIVTENGRGNDKKLIRYRTSYTDTGIAKVLKVNN</sequence>
<dbReference type="EMBL" id="RYYU01000001">
    <property type="protein sequence ID" value="RUL59454.1"/>
    <property type="molecule type" value="Genomic_DNA"/>
</dbReference>
<keyword evidence="3" id="KW-1185">Reference proteome</keyword>
<feature type="signal peptide" evidence="1">
    <location>
        <begin position="1"/>
        <end position="25"/>
    </location>
</feature>
<evidence type="ECO:0000313" key="2">
    <source>
        <dbReference type="EMBL" id="RUL59454.1"/>
    </source>
</evidence>
<dbReference type="Proteomes" id="UP000278983">
    <property type="component" value="Unassembled WGS sequence"/>
</dbReference>
<reference evidence="2 3" key="1">
    <citation type="submission" date="2018-12" db="EMBL/GenBank/DDBJ databases">
        <title>Genome sequencing of Prevotella sp. KCOM 3155 (= JS262).</title>
        <authorList>
            <person name="Kook J.-K."/>
            <person name="Park S.-N."/>
            <person name="Lim Y.K."/>
        </authorList>
    </citation>
    <scope>NUCLEOTIDE SEQUENCE [LARGE SCALE GENOMIC DNA]</scope>
    <source>
        <strain evidence="2 3">KCOM 3155</strain>
    </source>
</reference>
<dbReference type="OrthoDB" id="1069414at2"/>
<evidence type="ECO:0000256" key="1">
    <source>
        <dbReference type="SAM" id="SignalP"/>
    </source>
</evidence>
<name>A0A3S0PAR8_9BACT</name>
<organism evidence="2 3">
    <name type="scientific">Prevotella koreensis</name>
    <dbReference type="NCBI Taxonomy" id="2490854"/>
    <lineage>
        <taxon>Bacteria</taxon>
        <taxon>Pseudomonadati</taxon>
        <taxon>Bacteroidota</taxon>
        <taxon>Bacteroidia</taxon>
        <taxon>Bacteroidales</taxon>
        <taxon>Prevotellaceae</taxon>
        <taxon>Prevotella</taxon>
    </lineage>
</organism>
<feature type="chain" id="PRO_5018565921" description="Lipoprotein" evidence="1">
    <location>
        <begin position="26"/>
        <end position="191"/>
    </location>
</feature>
<gene>
    <name evidence="2" type="ORF">EHV08_06565</name>
</gene>
<dbReference type="RefSeq" id="WP_126678612.1">
    <property type="nucleotide sequence ID" value="NZ_RYYU01000001.1"/>
</dbReference>
<comment type="caution">
    <text evidence="2">The sequence shown here is derived from an EMBL/GenBank/DDBJ whole genome shotgun (WGS) entry which is preliminary data.</text>
</comment>
<accession>A0A3S0PAR8</accession>
<proteinExistence type="predicted"/>
<dbReference type="PROSITE" id="PS51257">
    <property type="entry name" value="PROKAR_LIPOPROTEIN"/>
    <property type="match status" value="1"/>
</dbReference>
<protein>
    <recommendedName>
        <fullName evidence="4">Lipoprotein</fullName>
    </recommendedName>
</protein>
<evidence type="ECO:0000313" key="3">
    <source>
        <dbReference type="Proteomes" id="UP000278983"/>
    </source>
</evidence>
<keyword evidence="1" id="KW-0732">Signal</keyword>
<evidence type="ECO:0008006" key="4">
    <source>
        <dbReference type="Google" id="ProtNLM"/>
    </source>
</evidence>
<dbReference type="AlphaFoldDB" id="A0A3S0PAR8"/>